<dbReference type="AlphaFoldDB" id="A0A7C9DYZ2"/>
<evidence type="ECO:0000256" key="2">
    <source>
        <dbReference type="SAM" id="MobiDB-lite"/>
    </source>
</evidence>
<protein>
    <submittedName>
        <fullName evidence="3">Uncharacterized protein</fullName>
    </submittedName>
</protein>
<feature type="compositionally biased region" description="Basic residues" evidence="2">
    <location>
        <begin position="48"/>
        <end position="63"/>
    </location>
</feature>
<dbReference type="InterPro" id="IPR007608">
    <property type="entry name" value="Senescence_reg_S40"/>
</dbReference>
<evidence type="ECO:0000256" key="1">
    <source>
        <dbReference type="ARBA" id="ARBA00034773"/>
    </source>
</evidence>
<proteinExistence type="inferred from homology"/>
<accession>A0A7C9DYZ2</accession>
<name>A0A7C9DYZ2_OPUST</name>
<evidence type="ECO:0000313" key="3">
    <source>
        <dbReference type="EMBL" id="MBA4648149.1"/>
    </source>
</evidence>
<dbReference type="EMBL" id="GISG01154492">
    <property type="protein sequence ID" value="MBA4648149.1"/>
    <property type="molecule type" value="Transcribed_RNA"/>
</dbReference>
<feature type="compositionally biased region" description="Low complexity" evidence="2">
    <location>
        <begin position="30"/>
        <end position="43"/>
    </location>
</feature>
<comment type="similarity">
    <text evidence="1">Belongs to the senescence regulator S40 family.</text>
</comment>
<dbReference type="PANTHER" id="PTHR33083">
    <property type="entry name" value="EXPRESSED PROTEIN"/>
    <property type="match status" value="1"/>
</dbReference>
<dbReference type="PANTHER" id="PTHR33083:SF49">
    <property type="entry name" value="SENESCENCE REGULATOR"/>
    <property type="match status" value="1"/>
</dbReference>
<sequence>MSIHISNHTIYTPIMDEEFQESDVVFSDAYSSSSHQTSSQSATINKIQRSKNKTKRQTTHRRNPGNSSPPMNIPETGTRCFDLINYTHDHDDLDGDEEVGCIGGERLPPHLIVARRISNLGREMACSFYVEDENGRILKGRNLCQVRNSILRLTGFIET</sequence>
<feature type="region of interest" description="Disordered" evidence="2">
    <location>
        <begin position="30"/>
        <end position="74"/>
    </location>
</feature>
<dbReference type="GO" id="GO:0010150">
    <property type="term" value="P:leaf senescence"/>
    <property type="evidence" value="ECO:0007669"/>
    <property type="project" value="UniProtKB-ARBA"/>
</dbReference>
<reference evidence="3" key="2">
    <citation type="submission" date="2020-07" db="EMBL/GenBank/DDBJ databases">
        <authorList>
            <person name="Vera ALvarez R."/>
            <person name="Arias-Moreno D.M."/>
            <person name="Jimenez-Jacinto V."/>
            <person name="Jimenez-Bremont J.F."/>
            <person name="Swaminathan K."/>
            <person name="Moose S.P."/>
            <person name="Guerrero-Gonzalez M.L."/>
            <person name="Marino-Ramirez L."/>
            <person name="Landsman D."/>
            <person name="Rodriguez-Kessler M."/>
            <person name="Delgado-Sanchez P."/>
        </authorList>
    </citation>
    <scope>NUCLEOTIDE SEQUENCE</scope>
    <source>
        <tissue evidence="3">Cladode</tissue>
    </source>
</reference>
<organism evidence="3">
    <name type="scientific">Opuntia streptacantha</name>
    <name type="common">Prickly pear cactus</name>
    <name type="synonym">Opuntia cardona</name>
    <dbReference type="NCBI Taxonomy" id="393608"/>
    <lineage>
        <taxon>Eukaryota</taxon>
        <taxon>Viridiplantae</taxon>
        <taxon>Streptophyta</taxon>
        <taxon>Embryophyta</taxon>
        <taxon>Tracheophyta</taxon>
        <taxon>Spermatophyta</taxon>
        <taxon>Magnoliopsida</taxon>
        <taxon>eudicotyledons</taxon>
        <taxon>Gunneridae</taxon>
        <taxon>Pentapetalae</taxon>
        <taxon>Caryophyllales</taxon>
        <taxon>Cactineae</taxon>
        <taxon>Cactaceae</taxon>
        <taxon>Opuntioideae</taxon>
        <taxon>Opuntia</taxon>
    </lineage>
</organism>
<reference evidence="3" key="1">
    <citation type="journal article" date="2013" name="J. Plant Res.">
        <title>Effect of fungi and light on seed germination of three Opuntia species from semiarid lands of central Mexico.</title>
        <authorList>
            <person name="Delgado-Sanchez P."/>
            <person name="Jimenez-Bremont J.F."/>
            <person name="Guerrero-Gonzalez Mde L."/>
            <person name="Flores J."/>
        </authorList>
    </citation>
    <scope>NUCLEOTIDE SEQUENCE</scope>
    <source>
        <tissue evidence="3">Cladode</tissue>
    </source>
</reference>
<dbReference type="Pfam" id="PF04520">
    <property type="entry name" value="Senescence_reg"/>
    <property type="match status" value="1"/>
</dbReference>